<evidence type="ECO:0000313" key="2">
    <source>
        <dbReference type="EMBL" id="SVB90431.1"/>
    </source>
</evidence>
<name>A0A382HVD0_9ZZZZ</name>
<proteinExistence type="predicted"/>
<reference evidence="2" key="1">
    <citation type="submission" date="2018-05" db="EMBL/GenBank/DDBJ databases">
        <authorList>
            <person name="Lanie J.A."/>
            <person name="Ng W.-L."/>
            <person name="Kazmierczak K.M."/>
            <person name="Andrzejewski T.M."/>
            <person name="Davidsen T.M."/>
            <person name="Wayne K.J."/>
            <person name="Tettelin H."/>
            <person name="Glass J.I."/>
            <person name="Rusch D."/>
            <person name="Podicherti R."/>
            <person name="Tsui H.-C.T."/>
            <person name="Winkler M.E."/>
        </authorList>
    </citation>
    <scope>NUCLEOTIDE SEQUENCE</scope>
</reference>
<feature type="coiled-coil region" evidence="1">
    <location>
        <begin position="5"/>
        <end position="39"/>
    </location>
</feature>
<accession>A0A382HVD0</accession>
<dbReference type="EMBL" id="UINC01063130">
    <property type="protein sequence ID" value="SVB90431.1"/>
    <property type="molecule type" value="Genomic_DNA"/>
</dbReference>
<keyword evidence="1" id="KW-0175">Coiled coil</keyword>
<dbReference type="AlphaFoldDB" id="A0A382HVD0"/>
<gene>
    <name evidence="2" type="ORF">METZ01_LOCUS243285</name>
</gene>
<sequence>MELSIEMIQERKVALQGDIKELRETISQLDTKRQELVSNLNALSGADQQCDHFLTLLKGKEEEPKTKKKNENI</sequence>
<evidence type="ECO:0000256" key="1">
    <source>
        <dbReference type="SAM" id="Coils"/>
    </source>
</evidence>
<protein>
    <submittedName>
        <fullName evidence="2">Uncharacterized protein</fullName>
    </submittedName>
</protein>
<organism evidence="2">
    <name type="scientific">marine metagenome</name>
    <dbReference type="NCBI Taxonomy" id="408172"/>
    <lineage>
        <taxon>unclassified sequences</taxon>
        <taxon>metagenomes</taxon>
        <taxon>ecological metagenomes</taxon>
    </lineage>
</organism>